<proteinExistence type="inferred from homology"/>
<dbReference type="GO" id="GO:0016151">
    <property type="term" value="F:nickel cation binding"/>
    <property type="evidence" value="ECO:0007669"/>
    <property type="project" value="InterPro"/>
</dbReference>
<evidence type="ECO:0000256" key="7">
    <source>
        <dbReference type="ARBA" id="ARBA00023134"/>
    </source>
</evidence>
<evidence type="ECO:0000256" key="5">
    <source>
        <dbReference type="ARBA" id="ARBA00022801"/>
    </source>
</evidence>
<keyword evidence="7" id="KW-0342">GTP-binding</keyword>
<keyword evidence="2" id="KW-0533">Nickel</keyword>
<feature type="domain" description="CobW/HypB/UreG nucleotide-binding" evidence="8">
    <location>
        <begin position="34"/>
        <end position="188"/>
    </location>
</feature>
<dbReference type="InterPro" id="IPR004392">
    <property type="entry name" value="Hyd_mat_HypB"/>
</dbReference>
<dbReference type="GO" id="GO:0051604">
    <property type="term" value="P:protein maturation"/>
    <property type="evidence" value="ECO:0007669"/>
    <property type="project" value="InterPro"/>
</dbReference>
<dbReference type="InterPro" id="IPR003495">
    <property type="entry name" value="CobW/HypB/UreG_nucleotide-bd"/>
</dbReference>
<dbReference type="HOGENOM" id="CLU_056148_0_1_0"/>
<dbReference type="InterPro" id="IPR027417">
    <property type="entry name" value="P-loop_NTPase"/>
</dbReference>
<name>E3CXY4_9BACT</name>
<dbReference type="AlphaFoldDB" id="E3CXY4"/>
<dbReference type="Pfam" id="PF02492">
    <property type="entry name" value="cobW"/>
    <property type="match status" value="1"/>
</dbReference>
<dbReference type="GO" id="GO:0008270">
    <property type="term" value="F:zinc ion binding"/>
    <property type="evidence" value="ECO:0007669"/>
    <property type="project" value="TreeGrafter"/>
</dbReference>
<gene>
    <name evidence="9" type="ORF">Apau_1168</name>
</gene>
<dbReference type="eggNOG" id="COG0378">
    <property type="taxonomic scope" value="Bacteria"/>
</dbReference>
<keyword evidence="3" id="KW-0479">Metal-binding</keyword>
<dbReference type="RefSeq" id="WP_006300795.1">
    <property type="nucleotide sequence ID" value="NZ_CM001022.1"/>
</dbReference>
<dbReference type="EMBL" id="CM001022">
    <property type="protein sequence ID" value="EFQ23594.1"/>
    <property type="molecule type" value="Genomic_DNA"/>
</dbReference>
<evidence type="ECO:0000313" key="10">
    <source>
        <dbReference type="Proteomes" id="UP000005096"/>
    </source>
</evidence>
<keyword evidence="6" id="KW-0862">Zinc</keyword>
<dbReference type="GO" id="GO:0003924">
    <property type="term" value="F:GTPase activity"/>
    <property type="evidence" value="ECO:0007669"/>
    <property type="project" value="InterPro"/>
</dbReference>
<keyword evidence="5" id="KW-0378">Hydrolase</keyword>
<sequence>MNRRITLNRRVALADEVYARQVRERCAQGGILLVNLIGSPGAGKTTLLERVLPQMPCRCGVVEGDVATSRDAQRIAACGVPVVQINTGGGCHLEAHLVLRGLEDLPLDDLDLVFVENVGNLVCPAEFDLGEDFKVAVSSVPEGADKPLKYPSLFSQAACVVLTKTDLLPYLPFDEELFWKDVESLNPRGRRFRVDGLRGDGAEEWVRFLAETLETKRCGA</sequence>
<evidence type="ECO:0000256" key="6">
    <source>
        <dbReference type="ARBA" id="ARBA00022833"/>
    </source>
</evidence>
<keyword evidence="4" id="KW-0547">Nucleotide-binding</keyword>
<protein>
    <submittedName>
        <fullName evidence="9">Hydrogenase accessory protein HypB</fullName>
    </submittedName>
</protein>
<dbReference type="SUPFAM" id="SSF52540">
    <property type="entry name" value="P-loop containing nucleoside triphosphate hydrolases"/>
    <property type="match status" value="1"/>
</dbReference>
<dbReference type="PANTHER" id="PTHR30134">
    <property type="entry name" value="HYDROGENASE PROTEIN ASSEMBLY PROTEIN, NICKEL CHAPERONE"/>
    <property type="match status" value="1"/>
</dbReference>
<evidence type="ECO:0000256" key="4">
    <source>
        <dbReference type="ARBA" id="ARBA00022741"/>
    </source>
</evidence>
<dbReference type="PANTHER" id="PTHR30134:SF2">
    <property type="entry name" value="HYDROGENASE MATURATION FACTOR HYPB"/>
    <property type="match status" value="1"/>
</dbReference>
<evidence type="ECO:0000256" key="3">
    <source>
        <dbReference type="ARBA" id="ARBA00022723"/>
    </source>
</evidence>
<evidence type="ECO:0000256" key="1">
    <source>
        <dbReference type="ARBA" id="ARBA00006211"/>
    </source>
</evidence>
<reference evidence="9 10" key="1">
    <citation type="journal article" date="2010" name="Stand. Genomic Sci.">
        <title>Non-contiguous finished genome sequence of Aminomonas paucivorans type strain (GLU-3).</title>
        <authorList>
            <person name="Pitluck S."/>
            <person name="Yasawong M."/>
            <person name="Held B."/>
            <person name="Lapidus A."/>
            <person name="Nolan M."/>
            <person name="Copeland A."/>
            <person name="Lucas S."/>
            <person name="Del Rio T.G."/>
            <person name="Tice H."/>
            <person name="Cheng J.F."/>
            <person name="Chertkov O."/>
            <person name="Goodwin L."/>
            <person name="Tapia R."/>
            <person name="Han C."/>
            <person name="Liolios K."/>
            <person name="Ivanova N."/>
            <person name="Mavromatis K."/>
            <person name="Ovchinnikova G."/>
            <person name="Pati A."/>
            <person name="Chen A."/>
            <person name="Palaniappan K."/>
            <person name="Land M."/>
            <person name="Hauser L."/>
            <person name="Chang Y.J."/>
            <person name="Jeffries C.D."/>
            <person name="Pukall R."/>
            <person name="Spring S."/>
            <person name="Rohde M."/>
            <person name="Sikorski J."/>
            <person name="Goker M."/>
            <person name="Woyke T."/>
            <person name="Bristow J."/>
            <person name="Eisen J.A."/>
            <person name="Markowitz V."/>
            <person name="Hugenholtz P."/>
            <person name="Kyrpides N.C."/>
            <person name="Klenk H.P."/>
        </authorList>
    </citation>
    <scope>NUCLEOTIDE SEQUENCE [LARGE SCALE GENOMIC DNA]</scope>
    <source>
        <strain evidence="9 10">DSM 12260</strain>
    </source>
</reference>
<dbReference type="GO" id="GO:0005525">
    <property type="term" value="F:GTP binding"/>
    <property type="evidence" value="ECO:0007669"/>
    <property type="project" value="UniProtKB-KW"/>
</dbReference>
<accession>E3CXY4</accession>
<dbReference type="PIRSF" id="PIRSF005624">
    <property type="entry name" value="Ni-bind_GTPase"/>
    <property type="match status" value="1"/>
</dbReference>
<keyword evidence="10" id="KW-1185">Reference proteome</keyword>
<dbReference type="Proteomes" id="UP000005096">
    <property type="component" value="Chromosome"/>
</dbReference>
<dbReference type="NCBIfam" id="TIGR00073">
    <property type="entry name" value="hypB"/>
    <property type="match status" value="1"/>
</dbReference>
<dbReference type="STRING" id="584708.Apau_1168"/>
<dbReference type="Gene3D" id="3.40.50.300">
    <property type="entry name" value="P-loop containing nucleotide triphosphate hydrolases"/>
    <property type="match status" value="1"/>
</dbReference>
<evidence type="ECO:0000256" key="2">
    <source>
        <dbReference type="ARBA" id="ARBA00022596"/>
    </source>
</evidence>
<dbReference type="PaxDb" id="584708-Apau_1168"/>
<organism evidence="9 10">
    <name type="scientific">Aminomonas paucivorans DSM 12260</name>
    <dbReference type="NCBI Taxonomy" id="584708"/>
    <lineage>
        <taxon>Bacteria</taxon>
        <taxon>Thermotogati</taxon>
        <taxon>Synergistota</taxon>
        <taxon>Synergistia</taxon>
        <taxon>Synergistales</taxon>
        <taxon>Synergistaceae</taxon>
        <taxon>Aminomonas</taxon>
    </lineage>
</organism>
<comment type="similarity">
    <text evidence="1">Belongs to the SIMIBI class G3E GTPase family. HypB/HupM subfamily.</text>
</comment>
<evidence type="ECO:0000259" key="8">
    <source>
        <dbReference type="Pfam" id="PF02492"/>
    </source>
</evidence>
<dbReference type="OrthoDB" id="9802035at2"/>
<evidence type="ECO:0000313" key="9">
    <source>
        <dbReference type="EMBL" id="EFQ23594.1"/>
    </source>
</evidence>